<organism evidence="2 3">
    <name type="scientific">Dictyobacter arantiisoli</name>
    <dbReference type="NCBI Taxonomy" id="2014874"/>
    <lineage>
        <taxon>Bacteria</taxon>
        <taxon>Bacillati</taxon>
        <taxon>Chloroflexota</taxon>
        <taxon>Ktedonobacteria</taxon>
        <taxon>Ktedonobacterales</taxon>
        <taxon>Dictyobacteraceae</taxon>
        <taxon>Dictyobacter</taxon>
    </lineage>
</organism>
<evidence type="ECO:0000313" key="3">
    <source>
        <dbReference type="Proteomes" id="UP000322530"/>
    </source>
</evidence>
<reference evidence="2 3" key="1">
    <citation type="submission" date="2019-01" db="EMBL/GenBank/DDBJ databases">
        <title>Draft genome sequence of Dictyobacter sp. Uno17.</title>
        <authorList>
            <person name="Wang C.M."/>
            <person name="Zheng Y."/>
            <person name="Sakai Y."/>
            <person name="Abe K."/>
            <person name="Yokota A."/>
            <person name="Yabe S."/>
        </authorList>
    </citation>
    <scope>NUCLEOTIDE SEQUENCE [LARGE SCALE GENOMIC DNA]</scope>
    <source>
        <strain evidence="2 3">Uno17</strain>
    </source>
</reference>
<dbReference type="Proteomes" id="UP000322530">
    <property type="component" value="Unassembled WGS sequence"/>
</dbReference>
<feature type="transmembrane region" description="Helical" evidence="1">
    <location>
        <begin position="347"/>
        <end position="367"/>
    </location>
</feature>
<protein>
    <submittedName>
        <fullName evidence="2">Uncharacterized protein</fullName>
    </submittedName>
</protein>
<keyword evidence="1" id="KW-1133">Transmembrane helix</keyword>
<evidence type="ECO:0000256" key="1">
    <source>
        <dbReference type="SAM" id="Phobius"/>
    </source>
</evidence>
<evidence type="ECO:0000313" key="2">
    <source>
        <dbReference type="EMBL" id="GCF06797.1"/>
    </source>
</evidence>
<feature type="transmembrane region" description="Helical" evidence="1">
    <location>
        <begin position="459"/>
        <end position="479"/>
    </location>
</feature>
<feature type="transmembrane region" description="Helical" evidence="1">
    <location>
        <begin position="574"/>
        <end position="594"/>
    </location>
</feature>
<gene>
    <name evidence="2" type="ORF">KDI_03610</name>
</gene>
<feature type="transmembrane region" description="Helical" evidence="1">
    <location>
        <begin position="52"/>
        <end position="71"/>
    </location>
</feature>
<sequence length="597" mass="63068">MRHLYRRANDKAKLYIVPATIGDTWQAVFERVADKATQRLQRGSAPAPKRGFLYRFGVTLLCFLLGLYLLISTHPISFNGNSTVASAVATPAATSSIAKITASTGSLYAPGKGGVAQTQNTHTTTQTNQLAATGVTCDPTNPMSYYQAGCDFSDSNYQCTYNAAPDTGGSDKAGSHPASANDYASFHCTANGNTYSCRIADYTVPIYNLTCSYGFASTCRLADCVLKGITCYNADPKNPITGLPEPAPTTTTTTTNTLQEVCPVQVNQDCSIVQSTGSDVLTGAHGLLGETPAASTFQAPAVANAWQSMLTIVGALFTFALVVAGYQVLLGPFSSRYVNLSEAAGRVIIAGIAAVASLYVIGLLIALTNGLSVFVEGLQFGGGNGGSVIASILQFFGIQTVRVGTPSGQWGCNVQQFLGNIFNLSIYNLQAANKQITADQQSVLVYGDISTIVNHLTDYIMTLLTVVLAIQLMIRLVFLNGYIIISPLMIFCNALPGDTGASLMRHWLKDFLALLFVQVLQLFAVVALGMFFAAAQTAFGNDPWSQAMIGKMAPVVGLMIVLRVPKLLNSTATSVLSSISSSITGSVSGIILIVRGL</sequence>
<comment type="caution">
    <text evidence="2">The sequence shown here is derived from an EMBL/GenBank/DDBJ whole genome shotgun (WGS) entry which is preliminary data.</text>
</comment>
<accession>A0A5A5T603</accession>
<dbReference type="EMBL" id="BIXY01000003">
    <property type="protein sequence ID" value="GCF06797.1"/>
    <property type="molecule type" value="Genomic_DNA"/>
</dbReference>
<feature type="transmembrane region" description="Helical" evidence="1">
    <location>
        <begin position="544"/>
        <end position="562"/>
    </location>
</feature>
<proteinExistence type="predicted"/>
<keyword evidence="3" id="KW-1185">Reference proteome</keyword>
<keyword evidence="1" id="KW-0812">Transmembrane</keyword>
<name>A0A5A5T603_9CHLR</name>
<dbReference type="AlphaFoldDB" id="A0A5A5T603"/>
<feature type="transmembrane region" description="Helical" evidence="1">
    <location>
        <begin position="305"/>
        <end position="326"/>
    </location>
</feature>
<keyword evidence="1" id="KW-0472">Membrane</keyword>
<feature type="transmembrane region" description="Helical" evidence="1">
    <location>
        <begin position="511"/>
        <end position="532"/>
    </location>
</feature>